<keyword evidence="3" id="KW-0285">Flavoprotein</keyword>
<dbReference type="GO" id="GO:0016971">
    <property type="term" value="F:flavin-dependent sulfhydryl oxidase activity"/>
    <property type="evidence" value="ECO:0007669"/>
    <property type="project" value="InterPro"/>
</dbReference>
<sequence length="200" mass="23862">MASHIVLNIQKLRIFYINICFIHILYMKTRKNKKGIVFTRKNYKSNDGMLTSIWGPSMWHYLHTMSFNYPEHPSNEDKKHYFKFLKLLPHVLPCGKCRSNLRDNMKTLPLTMRDMKSRSTYSLYIYRLHELINKMLGKKSGLTYIDVRDRYEHFRSRCPKPDKDKIKHEKGCVDPLKGKKSKCILKIVPETYKCETLKIV</sequence>
<keyword evidence="6" id="KW-1015">Disulfide bond</keyword>
<dbReference type="InterPro" id="IPR036774">
    <property type="entry name" value="ERV/ALR_sulphydryl_oxid_sf"/>
</dbReference>
<dbReference type="AlphaFoldDB" id="A0A6C0BRZ4"/>
<name>A0A6C0BRZ4_9ZZZZ</name>
<keyword evidence="5" id="KW-0560">Oxidoreductase</keyword>
<evidence type="ECO:0000313" key="8">
    <source>
        <dbReference type="EMBL" id="QHS94752.1"/>
    </source>
</evidence>
<evidence type="ECO:0000256" key="3">
    <source>
        <dbReference type="ARBA" id="ARBA00022630"/>
    </source>
</evidence>
<organism evidence="8">
    <name type="scientific">viral metagenome</name>
    <dbReference type="NCBI Taxonomy" id="1070528"/>
    <lineage>
        <taxon>unclassified sequences</taxon>
        <taxon>metagenomes</taxon>
        <taxon>organismal metagenomes</taxon>
    </lineage>
</organism>
<comment type="cofactor">
    <cofactor evidence="1">
        <name>FAD</name>
        <dbReference type="ChEBI" id="CHEBI:57692"/>
    </cofactor>
</comment>
<reference evidence="8" key="1">
    <citation type="journal article" date="2020" name="Nature">
        <title>Giant virus diversity and host interactions through global metagenomics.</title>
        <authorList>
            <person name="Schulz F."/>
            <person name="Roux S."/>
            <person name="Paez-Espino D."/>
            <person name="Jungbluth S."/>
            <person name="Walsh D.A."/>
            <person name="Denef V.J."/>
            <person name="McMahon K.D."/>
            <person name="Konstantinidis K.T."/>
            <person name="Eloe-Fadrosh E.A."/>
            <person name="Kyrpides N.C."/>
            <person name="Woyke T."/>
        </authorList>
    </citation>
    <scope>NUCLEOTIDE SEQUENCE</scope>
    <source>
        <strain evidence="8">GVMAG-M-3300018416-45</strain>
    </source>
</reference>
<evidence type="ECO:0000256" key="2">
    <source>
        <dbReference type="ARBA" id="ARBA00012512"/>
    </source>
</evidence>
<evidence type="ECO:0000256" key="4">
    <source>
        <dbReference type="ARBA" id="ARBA00022827"/>
    </source>
</evidence>
<feature type="domain" description="ERV/ALR sulfhydryl oxidase" evidence="7">
    <location>
        <begin position="47"/>
        <end position="151"/>
    </location>
</feature>
<accession>A0A6C0BRZ4</accession>
<dbReference type="EC" id="1.8.3.2" evidence="2"/>
<dbReference type="InterPro" id="IPR039799">
    <property type="entry name" value="ALR/ERV"/>
</dbReference>
<dbReference type="EMBL" id="MN739232">
    <property type="protein sequence ID" value="QHS94752.1"/>
    <property type="molecule type" value="Genomic_DNA"/>
</dbReference>
<dbReference type="SUPFAM" id="SSF69000">
    <property type="entry name" value="FAD-dependent thiol oxidase"/>
    <property type="match status" value="1"/>
</dbReference>
<dbReference type="GO" id="GO:0005739">
    <property type="term" value="C:mitochondrion"/>
    <property type="evidence" value="ECO:0007669"/>
    <property type="project" value="TreeGrafter"/>
</dbReference>
<dbReference type="PANTHER" id="PTHR12645:SF0">
    <property type="entry name" value="FAD-LINKED SULFHYDRYL OXIDASE ALR"/>
    <property type="match status" value="1"/>
</dbReference>
<keyword evidence="4" id="KW-0274">FAD</keyword>
<proteinExistence type="predicted"/>
<evidence type="ECO:0000256" key="6">
    <source>
        <dbReference type="ARBA" id="ARBA00023157"/>
    </source>
</evidence>
<evidence type="ECO:0000259" key="7">
    <source>
        <dbReference type="PROSITE" id="PS51324"/>
    </source>
</evidence>
<dbReference type="PANTHER" id="PTHR12645">
    <property type="entry name" value="ALR/ERV"/>
    <property type="match status" value="1"/>
</dbReference>
<dbReference type="PROSITE" id="PS51324">
    <property type="entry name" value="ERV_ALR"/>
    <property type="match status" value="1"/>
</dbReference>
<evidence type="ECO:0000256" key="5">
    <source>
        <dbReference type="ARBA" id="ARBA00023002"/>
    </source>
</evidence>
<dbReference type="Gene3D" id="1.20.120.310">
    <property type="entry name" value="ERV/ALR sulfhydryl oxidase domain"/>
    <property type="match status" value="1"/>
</dbReference>
<dbReference type="GO" id="GO:0050660">
    <property type="term" value="F:flavin adenine dinucleotide binding"/>
    <property type="evidence" value="ECO:0007669"/>
    <property type="project" value="TreeGrafter"/>
</dbReference>
<dbReference type="InterPro" id="IPR017905">
    <property type="entry name" value="ERV/ALR_sulphydryl_oxidase"/>
</dbReference>
<dbReference type="Pfam" id="PF04777">
    <property type="entry name" value="Evr1_Alr"/>
    <property type="match status" value="1"/>
</dbReference>
<protein>
    <recommendedName>
        <fullName evidence="2">thiol oxidase</fullName>
        <ecNumber evidence="2">1.8.3.2</ecNumber>
    </recommendedName>
</protein>
<evidence type="ECO:0000256" key="1">
    <source>
        <dbReference type="ARBA" id="ARBA00001974"/>
    </source>
</evidence>